<name>A0A4P8XZ41_9FIRM</name>
<comment type="similarity">
    <text evidence="2 9">Belongs to the CRISPR-associated endoribonuclease Cas2 protein family.</text>
</comment>
<dbReference type="EMBL" id="CP039381">
    <property type="protein sequence ID" value="QCT08032.1"/>
    <property type="molecule type" value="Genomic_DNA"/>
</dbReference>
<keyword evidence="3 9" id="KW-0540">Nuclease</keyword>
<reference evidence="10 11" key="1">
    <citation type="submission" date="2019-04" db="EMBL/GenBank/DDBJ databases">
        <authorList>
            <person name="Embree M."/>
            <person name="Gaffney J.R."/>
        </authorList>
    </citation>
    <scope>NUCLEOTIDE SEQUENCE [LARGE SCALE GENOMIC DNA]</scope>
    <source>
        <strain evidence="10 11">JE7A12</strain>
    </source>
</reference>
<comment type="subunit">
    <text evidence="9">Homodimer, forms a heterotetramer with a Cas1 homodimer.</text>
</comment>
<organism evidence="10 11">
    <name type="scientific">Ruminococcus bovis</name>
    <dbReference type="NCBI Taxonomy" id="2564099"/>
    <lineage>
        <taxon>Bacteria</taxon>
        <taxon>Bacillati</taxon>
        <taxon>Bacillota</taxon>
        <taxon>Clostridia</taxon>
        <taxon>Eubacteriales</taxon>
        <taxon>Oscillospiraceae</taxon>
        <taxon>Ruminococcus</taxon>
    </lineage>
</organism>
<dbReference type="GO" id="GO:0046872">
    <property type="term" value="F:metal ion binding"/>
    <property type="evidence" value="ECO:0007669"/>
    <property type="project" value="UniProtKB-UniRule"/>
</dbReference>
<evidence type="ECO:0000313" key="11">
    <source>
        <dbReference type="Proteomes" id="UP000301475"/>
    </source>
</evidence>
<sequence length="101" mass="11789">MRVLVMFDLPTETAENRRNYTKFRKYLIKSGFMMMQQSVYVRLALNQTNAKGMIDSVKKNKPPEGLVQIITITEKQYSKMEIISGEYSNDTVDTDERLLML</sequence>
<dbReference type="Pfam" id="PF09827">
    <property type="entry name" value="CRISPR_Cas2"/>
    <property type="match status" value="1"/>
</dbReference>
<keyword evidence="5 9" id="KW-0255">Endonuclease</keyword>
<evidence type="ECO:0000256" key="1">
    <source>
        <dbReference type="ARBA" id="ARBA00001946"/>
    </source>
</evidence>
<dbReference type="Proteomes" id="UP000301475">
    <property type="component" value="Chromosome"/>
</dbReference>
<dbReference type="SUPFAM" id="SSF143430">
    <property type="entry name" value="TTP0101/SSO1404-like"/>
    <property type="match status" value="1"/>
</dbReference>
<dbReference type="AlphaFoldDB" id="A0A4P8XZ41"/>
<dbReference type="OrthoDB" id="9791737at2"/>
<dbReference type="NCBIfam" id="TIGR01573">
    <property type="entry name" value="cas2"/>
    <property type="match status" value="1"/>
</dbReference>
<dbReference type="HAMAP" id="MF_01471">
    <property type="entry name" value="Cas2"/>
    <property type="match status" value="1"/>
</dbReference>
<dbReference type="InterPro" id="IPR019199">
    <property type="entry name" value="Virulence_VapD/CRISPR_Cas2"/>
</dbReference>
<evidence type="ECO:0000256" key="5">
    <source>
        <dbReference type="ARBA" id="ARBA00022759"/>
    </source>
</evidence>
<dbReference type="Gene3D" id="3.30.70.240">
    <property type="match status" value="1"/>
</dbReference>
<dbReference type="GO" id="GO:0043571">
    <property type="term" value="P:maintenance of CRISPR repeat elements"/>
    <property type="evidence" value="ECO:0007669"/>
    <property type="project" value="UniProtKB-UniRule"/>
</dbReference>
<evidence type="ECO:0000256" key="4">
    <source>
        <dbReference type="ARBA" id="ARBA00022723"/>
    </source>
</evidence>
<protein>
    <recommendedName>
        <fullName evidence="9">CRISPR-associated endoribonuclease Cas2</fullName>
        <ecNumber evidence="9">3.1.-.-</ecNumber>
    </recommendedName>
</protein>
<feature type="binding site" evidence="9">
    <location>
        <position position="8"/>
    </location>
    <ligand>
        <name>Mg(2+)</name>
        <dbReference type="ChEBI" id="CHEBI:18420"/>
        <note>catalytic</note>
    </ligand>
</feature>
<keyword evidence="7 9" id="KW-0460">Magnesium</keyword>
<dbReference type="GO" id="GO:0016787">
    <property type="term" value="F:hydrolase activity"/>
    <property type="evidence" value="ECO:0007669"/>
    <property type="project" value="UniProtKB-KW"/>
</dbReference>
<evidence type="ECO:0000256" key="6">
    <source>
        <dbReference type="ARBA" id="ARBA00022801"/>
    </source>
</evidence>
<dbReference type="EC" id="3.1.-.-" evidence="9"/>
<proteinExistence type="inferred from homology"/>
<keyword evidence="8 9" id="KW-0051">Antiviral defense</keyword>
<keyword evidence="4 9" id="KW-0479">Metal-binding</keyword>
<dbReference type="GO" id="GO:0004521">
    <property type="term" value="F:RNA endonuclease activity"/>
    <property type="evidence" value="ECO:0007669"/>
    <property type="project" value="InterPro"/>
</dbReference>
<evidence type="ECO:0000313" key="10">
    <source>
        <dbReference type="EMBL" id="QCT08032.1"/>
    </source>
</evidence>
<accession>A0A4P8XZ41</accession>
<dbReference type="GO" id="GO:0051607">
    <property type="term" value="P:defense response to virus"/>
    <property type="evidence" value="ECO:0007669"/>
    <property type="project" value="UniProtKB-UniRule"/>
</dbReference>
<gene>
    <name evidence="9 10" type="primary">cas2</name>
    <name evidence="10" type="ORF">E5Z56_09835</name>
</gene>
<keyword evidence="11" id="KW-1185">Reference proteome</keyword>
<keyword evidence="6 9" id="KW-0378">Hydrolase</keyword>
<evidence type="ECO:0000256" key="2">
    <source>
        <dbReference type="ARBA" id="ARBA00009959"/>
    </source>
</evidence>
<dbReference type="InterPro" id="IPR021127">
    <property type="entry name" value="CRISPR_associated_Cas2"/>
</dbReference>
<comment type="cofactor">
    <cofactor evidence="1 9">
        <name>Mg(2+)</name>
        <dbReference type="ChEBI" id="CHEBI:18420"/>
    </cofactor>
</comment>
<evidence type="ECO:0000256" key="8">
    <source>
        <dbReference type="ARBA" id="ARBA00023118"/>
    </source>
</evidence>
<evidence type="ECO:0000256" key="3">
    <source>
        <dbReference type="ARBA" id="ARBA00022722"/>
    </source>
</evidence>
<evidence type="ECO:0000256" key="7">
    <source>
        <dbReference type="ARBA" id="ARBA00022842"/>
    </source>
</evidence>
<dbReference type="KEGG" id="ruj:E5Z56_09835"/>
<evidence type="ECO:0000256" key="9">
    <source>
        <dbReference type="HAMAP-Rule" id="MF_01471"/>
    </source>
</evidence>
<dbReference type="CDD" id="cd09638">
    <property type="entry name" value="Cas2_I_II_III"/>
    <property type="match status" value="1"/>
</dbReference>
<comment type="function">
    <text evidence="9">CRISPR (clustered regularly interspaced short palindromic repeat), is an adaptive immune system that provides protection against mobile genetic elements (viruses, transposable elements and conjugative plasmids). CRISPR clusters contain sequences complementary to antecedent mobile elements and target invading nucleic acids. CRISPR clusters are transcribed and processed into CRISPR RNA (crRNA). Functions as a ssRNA-specific endoribonuclease. Involved in the integration of spacer DNA into the CRISPR cassette.</text>
</comment>